<gene>
    <name evidence="1" type="ORF">OTU49_005631</name>
</gene>
<dbReference type="AlphaFoldDB" id="A0AAW0YLS8"/>
<dbReference type="Proteomes" id="UP001445076">
    <property type="component" value="Unassembled WGS sequence"/>
</dbReference>
<protein>
    <submittedName>
        <fullName evidence="1">Uncharacterized protein</fullName>
    </submittedName>
</protein>
<evidence type="ECO:0000313" key="2">
    <source>
        <dbReference type="Proteomes" id="UP001445076"/>
    </source>
</evidence>
<keyword evidence="2" id="KW-1185">Reference proteome</keyword>
<organism evidence="1 2">
    <name type="scientific">Cherax quadricarinatus</name>
    <name type="common">Australian red claw crayfish</name>
    <dbReference type="NCBI Taxonomy" id="27406"/>
    <lineage>
        <taxon>Eukaryota</taxon>
        <taxon>Metazoa</taxon>
        <taxon>Ecdysozoa</taxon>
        <taxon>Arthropoda</taxon>
        <taxon>Crustacea</taxon>
        <taxon>Multicrustacea</taxon>
        <taxon>Malacostraca</taxon>
        <taxon>Eumalacostraca</taxon>
        <taxon>Eucarida</taxon>
        <taxon>Decapoda</taxon>
        <taxon>Pleocyemata</taxon>
        <taxon>Astacidea</taxon>
        <taxon>Parastacoidea</taxon>
        <taxon>Parastacidae</taxon>
        <taxon>Cherax</taxon>
    </lineage>
</organism>
<evidence type="ECO:0000313" key="1">
    <source>
        <dbReference type="EMBL" id="KAK8752436.1"/>
    </source>
</evidence>
<proteinExistence type="predicted"/>
<sequence length="222" mass="25623">MYRVLSSRTCELCTKASLLFAVRCKPRNIHQYPQILYGSFPVQSDLPVQLSGVSSHRSLNTHCWLRDRDKTVNVDFSQDPKVQEWLKEVQSDIAKEGTQSEFNKYRDHDIKSETCIYKGTLSNDSDLEEMESESTIKTVGASGETGEHLEAKQSTNKWTQHIYQKYKKFDGSSFEIIYDYDEERLRREEGLFKEEIKEKETALERQVAFASTVATVSISIVQ</sequence>
<accession>A0AAW0YLS8</accession>
<name>A0AAW0YLS8_CHEQU</name>
<comment type="caution">
    <text evidence="1">The sequence shown here is derived from an EMBL/GenBank/DDBJ whole genome shotgun (WGS) entry which is preliminary data.</text>
</comment>
<reference evidence="1 2" key="1">
    <citation type="journal article" date="2024" name="BMC Genomics">
        <title>Genome assembly of redclaw crayfish (Cherax quadricarinatus) provides insights into its immune adaptation and hypoxia tolerance.</title>
        <authorList>
            <person name="Liu Z."/>
            <person name="Zheng J."/>
            <person name="Li H."/>
            <person name="Fang K."/>
            <person name="Wang S."/>
            <person name="He J."/>
            <person name="Zhou D."/>
            <person name="Weng S."/>
            <person name="Chi M."/>
            <person name="Gu Z."/>
            <person name="He J."/>
            <person name="Li F."/>
            <person name="Wang M."/>
        </authorList>
    </citation>
    <scope>NUCLEOTIDE SEQUENCE [LARGE SCALE GENOMIC DNA]</scope>
    <source>
        <strain evidence="1">ZL_2023a</strain>
    </source>
</reference>
<dbReference type="EMBL" id="JARKIK010000004">
    <property type="protein sequence ID" value="KAK8752436.1"/>
    <property type="molecule type" value="Genomic_DNA"/>
</dbReference>